<comment type="caution">
    <text evidence="2">The sequence shown here is derived from an EMBL/GenBank/DDBJ whole genome shotgun (WGS) entry which is preliminary data.</text>
</comment>
<feature type="compositionally biased region" description="Pro residues" evidence="1">
    <location>
        <begin position="45"/>
        <end position="60"/>
    </location>
</feature>
<dbReference type="Proteomes" id="UP000550707">
    <property type="component" value="Unassembled WGS sequence"/>
</dbReference>
<feature type="region of interest" description="Disordered" evidence="1">
    <location>
        <begin position="1"/>
        <end position="29"/>
    </location>
</feature>
<organism evidence="2 3">
    <name type="scientific">Molossus molossus</name>
    <name type="common">Pallas' mastiff bat</name>
    <name type="synonym">Vespertilio molossus</name>
    <dbReference type="NCBI Taxonomy" id="27622"/>
    <lineage>
        <taxon>Eukaryota</taxon>
        <taxon>Metazoa</taxon>
        <taxon>Chordata</taxon>
        <taxon>Craniata</taxon>
        <taxon>Vertebrata</taxon>
        <taxon>Euteleostomi</taxon>
        <taxon>Mammalia</taxon>
        <taxon>Eutheria</taxon>
        <taxon>Laurasiatheria</taxon>
        <taxon>Chiroptera</taxon>
        <taxon>Yangochiroptera</taxon>
        <taxon>Molossidae</taxon>
        <taxon>Molossus</taxon>
    </lineage>
</organism>
<dbReference type="EMBL" id="JACASF010000011">
    <property type="protein sequence ID" value="KAF6450591.1"/>
    <property type="molecule type" value="Genomic_DNA"/>
</dbReference>
<evidence type="ECO:0000313" key="3">
    <source>
        <dbReference type="Proteomes" id="UP000550707"/>
    </source>
</evidence>
<gene>
    <name evidence="2" type="ORF">HJG59_008447</name>
</gene>
<protein>
    <submittedName>
        <fullName evidence="2">Uncharacterized protein</fullName>
    </submittedName>
</protein>
<sequence length="145" mass="15696">MASVSASLAEPPARSCVPPPAPAGSSTERGSCCLPVLCPGLLPRQPLPAPPPQPRVPPGPGLQLLRLFPPPWTTPVRTASLQRRPDSPPRPPGERPLFEVKLRVLTWPAGPRPPPPFRILWARGFRRLCPPLGLLPGHQEPWSLL</sequence>
<feature type="compositionally biased region" description="Basic and acidic residues" evidence="1">
    <location>
        <begin position="83"/>
        <end position="95"/>
    </location>
</feature>
<proteinExistence type="predicted"/>
<dbReference type="InParanoid" id="A0A7J8FSN6"/>
<evidence type="ECO:0000313" key="2">
    <source>
        <dbReference type="EMBL" id="KAF6450591.1"/>
    </source>
</evidence>
<reference evidence="2 3" key="1">
    <citation type="journal article" date="2020" name="Nature">
        <title>Six reference-quality genomes reveal evolution of bat adaptations.</title>
        <authorList>
            <person name="Jebb D."/>
            <person name="Huang Z."/>
            <person name="Pippel M."/>
            <person name="Hughes G.M."/>
            <person name="Lavrichenko K."/>
            <person name="Devanna P."/>
            <person name="Winkler S."/>
            <person name="Jermiin L.S."/>
            <person name="Skirmuntt E.C."/>
            <person name="Katzourakis A."/>
            <person name="Burkitt-Gray L."/>
            <person name="Ray D.A."/>
            <person name="Sullivan K.A.M."/>
            <person name="Roscito J.G."/>
            <person name="Kirilenko B.M."/>
            <person name="Davalos L.M."/>
            <person name="Corthals A.P."/>
            <person name="Power M.L."/>
            <person name="Jones G."/>
            <person name="Ransome R.D."/>
            <person name="Dechmann D.K.N."/>
            <person name="Locatelli A.G."/>
            <person name="Puechmaille S.J."/>
            <person name="Fedrigo O."/>
            <person name="Jarvis E.D."/>
            <person name="Hiller M."/>
            <person name="Vernes S.C."/>
            <person name="Myers E.W."/>
            <person name="Teeling E.C."/>
        </authorList>
    </citation>
    <scope>NUCLEOTIDE SEQUENCE [LARGE SCALE GENOMIC DNA]</scope>
    <source>
        <strain evidence="2">MMolMol1</strain>
        <tissue evidence="2">Muscle</tissue>
    </source>
</reference>
<name>A0A7J8FSN6_MOLMO</name>
<dbReference type="AlphaFoldDB" id="A0A7J8FSN6"/>
<accession>A0A7J8FSN6</accession>
<feature type="region of interest" description="Disordered" evidence="1">
    <location>
        <begin position="44"/>
        <end position="95"/>
    </location>
</feature>
<evidence type="ECO:0000256" key="1">
    <source>
        <dbReference type="SAM" id="MobiDB-lite"/>
    </source>
</evidence>
<keyword evidence="3" id="KW-1185">Reference proteome</keyword>